<protein>
    <submittedName>
        <fullName evidence="2">Transposase</fullName>
    </submittedName>
</protein>
<sequence length="182" mass="21114">MTPPTARTWSPRGVTPIVRVRGRSQRRISIAALTCYKQGERSRLIHRPIIHQDHKSGGRRSFAWTDYRDLLADAHQQLGKPIVLVWDNLNVHRDRRLREFIDAQDWLTVHYLPPYAPQLNPVEGIWSLLRRRCQANTAFTDPTHLMRALRRGLRQVQYRPDLIDGCLAGTGLTMTTPRLQPQ</sequence>
<evidence type="ECO:0000313" key="3">
    <source>
        <dbReference type="Proteomes" id="UP001592528"/>
    </source>
</evidence>
<evidence type="ECO:0000313" key="2">
    <source>
        <dbReference type="EMBL" id="MFC1407660.1"/>
    </source>
</evidence>
<reference evidence="2 3" key="1">
    <citation type="submission" date="2024-09" db="EMBL/GenBank/DDBJ databases">
        <authorList>
            <person name="Lee S.D."/>
        </authorList>
    </citation>
    <scope>NUCLEOTIDE SEQUENCE [LARGE SCALE GENOMIC DNA]</scope>
    <source>
        <strain evidence="2 3">N1-5</strain>
    </source>
</reference>
<feature type="non-terminal residue" evidence="2">
    <location>
        <position position="182"/>
    </location>
</feature>
<dbReference type="RefSeq" id="WP_030267676.1">
    <property type="nucleotide sequence ID" value="NZ_JBHEZZ010000071.1"/>
</dbReference>
<evidence type="ECO:0000259" key="1">
    <source>
        <dbReference type="Pfam" id="PF13358"/>
    </source>
</evidence>
<dbReference type="InterPro" id="IPR036397">
    <property type="entry name" value="RNaseH_sf"/>
</dbReference>
<keyword evidence="3" id="KW-1185">Reference proteome</keyword>
<dbReference type="Proteomes" id="UP001592528">
    <property type="component" value="Unassembled WGS sequence"/>
</dbReference>
<name>A0ABV6V1R8_9ACTN</name>
<gene>
    <name evidence="2" type="ORF">ACEZDJ_40975</name>
</gene>
<dbReference type="InterPro" id="IPR038717">
    <property type="entry name" value="Tc1-like_DDE_dom"/>
</dbReference>
<dbReference type="EMBL" id="JBHEZZ010000071">
    <property type="protein sequence ID" value="MFC1407660.1"/>
    <property type="molecule type" value="Genomic_DNA"/>
</dbReference>
<dbReference type="Gene3D" id="3.30.420.10">
    <property type="entry name" value="Ribonuclease H-like superfamily/Ribonuclease H"/>
    <property type="match status" value="1"/>
</dbReference>
<accession>A0ABV6V1R8</accession>
<feature type="domain" description="Tc1-like transposase DDE" evidence="1">
    <location>
        <begin position="5"/>
        <end position="141"/>
    </location>
</feature>
<organism evidence="2 3">
    <name type="scientific">Streptacidiphilus cavernicola</name>
    <dbReference type="NCBI Taxonomy" id="3342716"/>
    <lineage>
        <taxon>Bacteria</taxon>
        <taxon>Bacillati</taxon>
        <taxon>Actinomycetota</taxon>
        <taxon>Actinomycetes</taxon>
        <taxon>Kitasatosporales</taxon>
        <taxon>Streptomycetaceae</taxon>
        <taxon>Streptacidiphilus</taxon>
    </lineage>
</organism>
<dbReference type="Pfam" id="PF13358">
    <property type="entry name" value="DDE_3"/>
    <property type="match status" value="1"/>
</dbReference>
<comment type="caution">
    <text evidence="2">The sequence shown here is derived from an EMBL/GenBank/DDBJ whole genome shotgun (WGS) entry which is preliminary data.</text>
</comment>
<proteinExistence type="predicted"/>